<dbReference type="PANTHER" id="PTHR30386:SF17">
    <property type="entry name" value="ALKALINE PROTEASE SECRETION PROTEIN APRE"/>
    <property type="match status" value="1"/>
</dbReference>
<evidence type="ECO:0000256" key="10">
    <source>
        <dbReference type="SAM" id="Coils"/>
    </source>
</evidence>
<dbReference type="PRINTS" id="PR01490">
    <property type="entry name" value="RTXTOXIND"/>
</dbReference>
<comment type="subcellular location">
    <subcellularLocation>
        <location evidence="1 9">Cell inner membrane</location>
        <topology evidence="1 9">Single-pass membrane protein</topology>
    </subcellularLocation>
</comment>
<name>A0A6M0JYC6_9GAMM</name>
<dbReference type="InterPro" id="IPR050739">
    <property type="entry name" value="MFP"/>
</dbReference>
<evidence type="ECO:0000256" key="2">
    <source>
        <dbReference type="ARBA" id="ARBA00009477"/>
    </source>
</evidence>
<keyword evidence="3 9" id="KW-0813">Transport</keyword>
<dbReference type="Pfam" id="PF26002">
    <property type="entry name" value="Beta-barrel_AprE"/>
    <property type="match status" value="1"/>
</dbReference>
<protein>
    <recommendedName>
        <fullName evidence="9">Membrane fusion protein (MFP) family protein</fullName>
    </recommendedName>
</protein>
<feature type="coiled-coil region" evidence="10">
    <location>
        <begin position="164"/>
        <end position="264"/>
    </location>
</feature>
<proteinExistence type="inferred from homology"/>
<keyword evidence="7 9" id="KW-1133">Transmembrane helix</keyword>
<dbReference type="NCBIfam" id="TIGR01843">
    <property type="entry name" value="type_I_hlyD"/>
    <property type="match status" value="1"/>
</dbReference>
<dbReference type="Gene3D" id="2.40.30.170">
    <property type="match status" value="1"/>
</dbReference>
<dbReference type="GO" id="GO:0005886">
    <property type="term" value="C:plasma membrane"/>
    <property type="evidence" value="ECO:0007669"/>
    <property type="project" value="UniProtKB-SubCell"/>
</dbReference>
<organism evidence="14 15">
    <name type="scientific">Thiorhodococcus minor</name>
    <dbReference type="NCBI Taxonomy" id="57489"/>
    <lineage>
        <taxon>Bacteria</taxon>
        <taxon>Pseudomonadati</taxon>
        <taxon>Pseudomonadota</taxon>
        <taxon>Gammaproteobacteria</taxon>
        <taxon>Chromatiales</taxon>
        <taxon>Chromatiaceae</taxon>
        <taxon>Thiorhodococcus</taxon>
    </lineage>
</organism>
<dbReference type="Gene3D" id="2.40.50.100">
    <property type="match status" value="1"/>
</dbReference>
<keyword evidence="5 9" id="KW-0997">Cell inner membrane</keyword>
<feature type="domain" description="AprE-like long alpha-helical hairpin" evidence="12">
    <location>
        <begin position="103"/>
        <end position="290"/>
    </location>
</feature>
<keyword evidence="10" id="KW-0175">Coiled coil</keyword>
<reference evidence="14 15" key="1">
    <citation type="submission" date="2020-02" db="EMBL/GenBank/DDBJ databases">
        <title>Genome sequences of Thiorhodococcus mannitoliphagus and Thiorhodococcus minor, purple sulfur photosynthetic bacteria in the gammaproteobacterial family, Chromatiaceae.</title>
        <authorList>
            <person name="Aviles F.A."/>
            <person name="Meyer T.E."/>
            <person name="Kyndt J.A."/>
        </authorList>
    </citation>
    <scope>NUCLEOTIDE SEQUENCE [LARGE SCALE GENOMIC DNA]</scope>
    <source>
        <strain evidence="14 15">DSM 11518</strain>
    </source>
</reference>
<dbReference type="PROSITE" id="PS00543">
    <property type="entry name" value="HLYD_FAMILY"/>
    <property type="match status" value="1"/>
</dbReference>
<dbReference type="PANTHER" id="PTHR30386">
    <property type="entry name" value="MEMBRANE FUSION SUBUNIT OF EMRAB-TOLC MULTIDRUG EFFLUX PUMP"/>
    <property type="match status" value="1"/>
</dbReference>
<comment type="similarity">
    <text evidence="2 9">Belongs to the membrane fusion protein (MFP) (TC 8.A.1) family.</text>
</comment>
<keyword evidence="6 9" id="KW-0812">Transmembrane</keyword>
<keyword evidence="4 9" id="KW-1003">Cell membrane</keyword>
<dbReference type="SUPFAM" id="SSF111369">
    <property type="entry name" value="HlyD-like secretion proteins"/>
    <property type="match status" value="1"/>
</dbReference>
<evidence type="ECO:0000256" key="11">
    <source>
        <dbReference type="SAM" id="MobiDB-lite"/>
    </source>
</evidence>
<feature type="domain" description="AprE-like beta-barrel" evidence="13">
    <location>
        <begin position="335"/>
        <end position="424"/>
    </location>
</feature>
<dbReference type="InterPro" id="IPR006144">
    <property type="entry name" value="Secretion_HlyD_CS"/>
</dbReference>
<dbReference type="GO" id="GO:0009306">
    <property type="term" value="P:protein secretion"/>
    <property type="evidence" value="ECO:0007669"/>
    <property type="project" value="InterPro"/>
</dbReference>
<evidence type="ECO:0000256" key="7">
    <source>
        <dbReference type="ARBA" id="ARBA00022989"/>
    </source>
</evidence>
<sequence>MDITVNPSHVEDHDGDNAPLPTSDRKERIVGLLILLITFGGFGTWAALAPLDGAVVAQGVVAVESAKKTIRHLDGGIVKEIFVREGDRVAEGDVLIRLDDTEAEAQLEIARGQYLSLLAQQARLTAERDDLPAIEFPSELLESQDDPRIEQAVRGEERVFRARRQALDGEREVLEQRSEQLHEQIRGLEALAESKLKRIKLYQEEIAGLMKLFDKGLGDKSRLREWERLVAELEGERGQHQSDVAAARVQIGETEIQAAQLKRQFTSEVVSELRDVVTKLADLREQIRAYGARLERTVMKAPVSGAVVGTSVHTEGGVIRAGDHIMDIVPEGDSLIIEARVQPIDIDRVAVGLEADLRLSAFNARTTPVISGRVETVSADRLIDQATNMPYYLARIRVTPEGLAKIKGRTLQAGMPVDTMIKTGERTFLDYLIRPFSDRIAKAFKED</sequence>
<evidence type="ECO:0000256" key="6">
    <source>
        <dbReference type="ARBA" id="ARBA00022692"/>
    </source>
</evidence>
<dbReference type="InterPro" id="IPR010129">
    <property type="entry name" value="T1SS_HlyD"/>
</dbReference>
<evidence type="ECO:0000313" key="15">
    <source>
        <dbReference type="Proteomes" id="UP000483379"/>
    </source>
</evidence>
<dbReference type="InterPro" id="IPR058982">
    <property type="entry name" value="Beta-barrel_AprE"/>
</dbReference>
<feature type="transmembrane region" description="Helical" evidence="9">
    <location>
        <begin position="29"/>
        <end position="48"/>
    </location>
</feature>
<evidence type="ECO:0000259" key="12">
    <source>
        <dbReference type="Pfam" id="PF25994"/>
    </source>
</evidence>
<dbReference type="EMBL" id="JAAIJQ010000008">
    <property type="protein sequence ID" value="NEV61105.1"/>
    <property type="molecule type" value="Genomic_DNA"/>
</dbReference>
<dbReference type="Pfam" id="PF25994">
    <property type="entry name" value="HH_AprE"/>
    <property type="match status" value="1"/>
</dbReference>
<evidence type="ECO:0000256" key="8">
    <source>
        <dbReference type="ARBA" id="ARBA00023136"/>
    </source>
</evidence>
<keyword evidence="15" id="KW-1185">Reference proteome</keyword>
<evidence type="ECO:0000256" key="9">
    <source>
        <dbReference type="RuleBase" id="RU365093"/>
    </source>
</evidence>
<evidence type="ECO:0000256" key="4">
    <source>
        <dbReference type="ARBA" id="ARBA00022475"/>
    </source>
</evidence>
<feature type="region of interest" description="Disordered" evidence="11">
    <location>
        <begin position="1"/>
        <end position="22"/>
    </location>
</feature>
<evidence type="ECO:0000259" key="13">
    <source>
        <dbReference type="Pfam" id="PF26002"/>
    </source>
</evidence>
<accession>A0A6M0JYC6</accession>
<dbReference type="RefSeq" id="WP_164451154.1">
    <property type="nucleotide sequence ID" value="NZ_JAAIJQ010000008.1"/>
</dbReference>
<comment type="caution">
    <text evidence="14">The sequence shown here is derived from an EMBL/GenBank/DDBJ whole genome shotgun (WGS) entry which is preliminary data.</text>
</comment>
<evidence type="ECO:0000313" key="14">
    <source>
        <dbReference type="EMBL" id="NEV61105.1"/>
    </source>
</evidence>
<evidence type="ECO:0000256" key="1">
    <source>
        <dbReference type="ARBA" id="ARBA00004377"/>
    </source>
</evidence>
<keyword evidence="8 9" id="KW-0472">Membrane</keyword>
<evidence type="ECO:0000256" key="5">
    <source>
        <dbReference type="ARBA" id="ARBA00022519"/>
    </source>
</evidence>
<evidence type="ECO:0000256" key="3">
    <source>
        <dbReference type="ARBA" id="ARBA00022448"/>
    </source>
</evidence>
<dbReference type="AlphaFoldDB" id="A0A6M0JYC6"/>
<dbReference type="InterPro" id="IPR058781">
    <property type="entry name" value="HH_AprE-like"/>
</dbReference>
<gene>
    <name evidence="14" type="ORF">G3446_04180</name>
</gene>
<dbReference type="Proteomes" id="UP000483379">
    <property type="component" value="Unassembled WGS sequence"/>
</dbReference>